<dbReference type="GO" id="GO:0030574">
    <property type="term" value="P:collagen catabolic process"/>
    <property type="evidence" value="ECO:0007669"/>
    <property type="project" value="TreeGrafter"/>
</dbReference>
<dbReference type="Pfam" id="PF07538">
    <property type="entry name" value="ChW"/>
    <property type="match status" value="3"/>
</dbReference>
<dbReference type="InterPro" id="IPR006026">
    <property type="entry name" value="Peptidase_Metallo"/>
</dbReference>
<evidence type="ECO:0000256" key="5">
    <source>
        <dbReference type="ARBA" id="ARBA00023049"/>
    </source>
</evidence>
<organism evidence="7">
    <name type="scientific">Halomonas sp. H10-59</name>
    <dbReference type="NCBI Taxonomy" id="2950874"/>
    <lineage>
        <taxon>Bacteria</taxon>
        <taxon>Pseudomonadati</taxon>
        <taxon>Pseudomonadota</taxon>
        <taxon>Gammaproteobacteria</taxon>
        <taxon>Oceanospirillales</taxon>
        <taxon>Halomonadaceae</taxon>
        <taxon>Halomonas</taxon>
    </lineage>
</organism>
<gene>
    <name evidence="7" type="ORF">NFG57_13035</name>
</gene>
<dbReference type="CDD" id="cd04278">
    <property type="entry name" value="ZnMc_MMP"/>
    <property type="match status" value="1"/>
</dbReference>
<dbReference type="RefSeq" id="WP_348814494.1">
    <property type="nucleotide sequence ID" value="NZ_CP098828.1"/>
</dbReference>
<dbReference type="GO" id="GO:0030198">
    <property type="term" value="P:extracellular matrix organization"/>
    <property type="evidence" value="ECO:0007669"/>
    <property type="project" value="TreeGrafter"/>
</dbReference>
<keyword evidence="1" id="KW-0645">Protease</keyword>
<dbReference type="SUPFAM" id="SSF47090">
    <property type="entry name" value="PGBD-like"/>
    <property type="match status" value="1"/>
</dbReference>
<keyword evidence="5 7" id="KW-0482">Metalloprotease</keyword>
<dbReference type="Pfam" id="PF00413">
    <property type="entry name" value="Peptidase_M10"/>
    <property type="match status" value="1"/>
</dbReference>
<dbReference type="InterPro" id="IPR033739">
    <property type="entry name" value="M10A_MMP"/>
</dbReference>
<dbReference type="PANTHER" id="PTHR10201">
    <property type="entry name" value="MATRIX METALLOPROTEINASE"/>
    <property type="match status" value="1"/>
</dbReference>
<dbReference type="InterPro" id="IPR001818">
    <property type="entry name" value="Pept_M10_metallopeptidase"/>
</dbReference>
<dbReference type="GO" id="GO:0031012">
    <property type="term" value="C:extracellular matrix"/>
    <property type="evidence" value="ECO:0007669"/>
    <property type="project" value="InterPro"/>
</dbReference>
<name>A0AAU7KSH0_9GAMM</name>
<dbReference type="PANTHER" id="PTHR10201:SF323">
    <property type="entry name" value="MATRIX METALLOPROTEINASE-21"/>
    <property type="match status" value="1"/>
</dbReference>
<accession>A0AAU7KSH0</accession>
<dbReference type="InterPro" id="IPR006637">
    <property type="entry name" value="ChW"/>
</dbReference>
<keyword evidence="4" id="KW-0862">Zinc</keyword>
<keyword evidence="3 7" id="KW-0378">Hydrolase</keyword>
<evidence type="ECO:0000256" key="4">
    <source>
        <dbReference type="ARBA" id="ARBA00022833"/>
    </source>
</evidence>
<dbReference type="InterPro" id="IPR036365">
    <property type="entry name" value="PGBD-like_sf"/>
</dbReference>
<feature type="domain" description="Peptidase metallopeptidase" evidence="6">
    <location>
        <begin position="103"/>
        <end position="265"/>
    </location>
</feature>
<evidence type="ECO:0000313" key="7">
    <source>
        <dbReference type="EMBL" id="XBO73753.1"/>
    </source>
</evidence>
<dbReference type="Gene3D" id="3.40.390.10">
    <property type="entry name" value="Collagenase (Catalytic Domain)"/>
    <property type="match status" value="1"/>
</dbReference>
<dbReference type="Pfam" id="PF01471">
    <property type="entry name" value="PG_binding_1"/>
    <property type="match status" value="1"/>
</dbReference>
<keyword evidence="2" id="KW-0479">Metal-binding</keyword>
<dbReference type="InterPro" id="IPR024079">
    <property type="entry name" value="MetalloPept_cat_dom_sf"/>
</dbReference>
<evidence type="ECO:0000256" key="2">
    <source>
        <dbReference type="ARBA" id="ARBA00022723"/>
    </source>
</evidence>
<dbReference type="AlphaFoldDB" id="A0AAU7KSH0"/>
<dbReference type="EC" id="3.4.24.-" evidence="7"/>
<protein>
    <submittedName>
        <fullName evidence="7">Matrixin family metalloprotease</fullName>
        <ecNumber evidence="7">3.4.24.-</ecNumber>
    </submittedName>
</protein>
<sequence>MPKTQFTISARNIPIGGKHEDVSRVQDYLRKFGYLTESTSVDGTYDEATKKAIETFQRRLGLPVSGVLDDQTAQALEQPRCGVPDELPKGSFSVVANYVLRGCDYQAKHRTLTYAFVNASADIPGDGERDAVRRAFATWQQQIPIDFVEVGALNNPTLPIGWFRGNHGDGSAFDGVGNVLAHAFYPPNCGGAHAGNCHFDEDETWALNHGGANRDLETVALHEIGHLLGLAHSSVPGSVMFPTYSGERRALTADDIAGVQALYGRPGPALRVTVHLQGIGDAKRRDNEFAGTRGQSRRLEGFQLEIATAIPNLSCRYMAHLQGIGDVAFVPEGQFIGTRGQSRRLEGFAIELTGSAAGNYNVFYMAHLQGSGDTRLFSNGQFCGTRGQSRRVEGMLVRIEPK</sequence>
<dbReference type="InterPro" id="IPR021190">
    <property type="entry name" value="Pept_M10A"/>
</dbReference>
<evidence type="ECO:0000256" key="3">
    <source>
        <dbReference type="ARBA" id="ARBA00022801"/>
    </source>
</evidence>
<evidence type="ECO:0000256" key="1">
    <source>
        <dbReference type="ARBA" id="ARBA00022670"/>
    </source>
</evidence>
<dbReference type="PRINTS" id="PR00138">
    <property type="entry name" value="MATRIXIN"/>
</dbReference>
<proteinExistence type="predicted"/>
<dbReference type="GO" id="GO:0006508">
    <property type="term" value="P:proteolysis"/>
    <property type="evidence" value="ECO:0007669"/>
    <property type="project" value="UniProtKB-KW"/>
</dbReference>
<evidence type="ECO:0000259" key="6">
    <source>
        <dbReference type="SMART" id="SM00235"/>
    </source>
</evidence>
<dbReference type="SMART" id="SM00728">
    <property type="entry name" value="ChW"/>
    <property type="match status" value="2"/>
</dbReference>
<dbReference type="SMART" id="SM00235">
    <property type="entry name" value="ZnMc"/>
    <property type="match status" value="1"/>
</dbReference>
<dbReference type="GO" id="GO:0008270">
    <property type="term" value="F:zinc ion binding"/>
    <property type="evidence" value="ECO:0007669"/>
    <property type="project" value="InterPro"/>
</dbReference>
<dbReference type="EMBL" id="CP098828">
    <property type="protein sequence ID" value="XBO73753.1"/>
    <property type="molecule type" value="Genomic_DNA"/>
</dbReference>
<dbReference type="GO" id="GO:0004222">
    <property type="term" value="F:metalloendopeptidase activity"/>
    <property type="evidence" value="ECO:0007669"/>
    <property type="project" value="InterPro"/>
</dbReference>
<dbReference type="SUPFAM" id="SSF55486">
    <property type="entry name" value="Metalloproteases ('zincins'), catalytic domain"/>
    <property type="match status" value="1"/>
</dbReference>
<reference evidence="7" key="1">
    <citation type="submission" date="2022-06" db="EMBL/GenBank/DDBJ databases">
        <title>A novel DMS-producing enzyme.</title>
        <authorList>
            <person name="Zhang Y."/>
        </authorList>
    </citation>
    <scope>NUCLEOTIDE SEQUENCE</scope>
    <source>
        <strain evidence="7">H10-59</strain>
    </source>
</reference>
<dbReference type="InterPro" id="IPR002477">
    <property type="entry name" value="Peptidoglycan-bd-like"/>
</dbReference>